<protein>
    <submittedName>
        <fullName evidence="1">Uncharacterized protein</fullName>
    </submittedName>
</protein>
<dbReference type="Proteomes" id="UP000001798">
    <property type="component" value="Chromosome 15"/>
</dbReference>
<dbReference type="VEuPathDB" id="FungiDB:Bcin15g00790"/>
<keyword evidence="2" id="KW-1185">Reference proteome</keyword>
<dbReference type="KEGG" id="bfu:BCIN_15g00790"/>
<organism evidence="1 2">
    <name type="scientific">Botryotinia fuckeliana (strain B05.10)</name>
    <name type="common">Noble rot fungus</name>
    <name type="synonym">Botrytis cinerea</name>
    <dbReference type="NCBI Taxonomy" id="332648"/>
    <lineage>
        <taxon>Eukaryota</taxon>
        <taxon>Fungi</taxon>
        <taxon>Dikarya</taxon>
        <taxon>Ascomycota</taxon>
        <taxon>Pezizomycotina</taxon>
        <taxon>Leotiomycetes</taxon>
        <taxon>Helotiales</taxon>
        <taxon>Sclerotiniaceae</taxon>
        <taxon>Botrytis</taxon>
    </lineage>
</organism>
<reference evidence="1 2" key="3">
    <citation type="journal article" date="2017" name="Mol. Plant Pathol.">
        <title>A gapless genome sequence of the fungus Botrytis cinerea.</title>
        <authorList>
            <person name="Van Kan J.A."/>
            <person name="Stassen J.H."/>
            <person name="Mosbach A."/>
            <person name="Van Der Lee T.A."/>
            <person name="Faino L."/>
            <person name="Farmer A.D."/>
            <person name="Papasotiriou D.G."/>
            <person name="Zhou S."/>
            <person name="Seidl M.F."/>
            <person name="Cottam E."/>
            <person name="Edel D."/>
            <person name="Hahn M."/>
            <person name="Schwartz D.C."/>
            <person name="Dietrich R.A."/>
            <person name="Widdison S."/>
            <person name="Scalliet G."/>
        </authorList>
    </citation>
    <scope>NUCLEOTIDE SEQUENCE [LARGE SCALE GENOMIC DNA]</scope>
    <source>
        <strain evidence="1 2">B05.10</strain>
    </source>
</reference>
<dbReference type="EMBL" id="CP009819">
    <property type="protein sequence ID" value="ATZ57503.1"/>
    <property type="molecule type" value="Genomic_DNA"/>
</dbReference>
<sequence length="202" mass="23902">MAAQAPPTPSTFQQDRTSYVYFMGRNVERTKIYAYRLLSHPIGGEFHKFTPQDIAGSEILQRRVRDFTLREFQKAFLPFPLRNITRLEEVCNEIPNYIVDILKIYHLRENVNELKREMACIFRRRNHAEIFLHELRSWMESGYDTLDLWDQKTGYTAPPLRLRPAMPQRGVPYIAPPFRLRPVMRRSVPFTPVNMSLFPSNI</sequence>
<dbReference type="OrthoDB" id="444265at2759"/>
<gene>
    <name evidence="1" type="ORF">BCIN_15g00790</name>
</gene>
<dbReference type="AlphaFoldDB" id="A0A384K3V5"/>
<evidence type="ECO:0000313" key="2">
    <source>
        <dbReference type="Proteomes" id="UP000001798"/>
    </source>
</evidence>
<dbReference type="GeneID" id="5434167"/>
<dbReference type="RefSeq" id="XP_001553644.1">
    <property type="nucleotide sequence ID" value="XM_001553594.2"/>
</dbReference>
<proteinExistence type="predicted"/>
<evidence type="ECO:0000313" key="1">
    <source>
        <dbReference type="EMBL" id="ATZ57503.1"/>
    </source>
</evidence>
<reference evidence="1 2" key="1">
    <citation type="journal article" date="2011" name="PLoS Genet.">
        <title>Genomic analysis of the necrotrophic fungal pathogens Sclerotinia sclerotiorum and Botrytis cinerea.</title>
        <authorList>
            <person name="Amselem J."/>
            <person name="Cuomo C.A."/>
            <person name="van Kan J.A."/>
            <person name="Viaud M."/>
            <person name="Benito E.P."/>
            <person name="Couloux A."/>
            <person name="Coutinho P.M."/>
            <person name="de Vries R.P."/>
            <person name="Dyer P.S."/>
            <person name="Fillinger S."/>
            <person name="Fournier E."/>
            <person name="Gout L."/>
            <person name="Hahn M."/>
            <person name="Kohn L."/>
            <person name="Lapalu N."/>
            <person name="Plummer K.M."/>
            <person name="Pradier J.M."/>
            <person name="Quevillon E."/>
            <person name="Sharon A."/>
            <person name="Simon A."/>
            <person name="ten Have A."/>
            <person name="Tudzynski B."/>
            <person name="Tudzynski P."/>
            <person name="Wincker P."/>
            <person name="Andrew M."/>
            <person name="Anthouard V."/>
            <person name="Beever R.E."/>
            <person name="Beffa R."/>
            <person name="Benoit I."/>
            <person name="Bouzid O."/>
            <person name="Brault B."/>
            <person name="Chen Z."/>
            <person name="Choquer M."/>
            <person name="Collemare J."/>
            <person name="Cotton P."/>
            <person name="Danchin E.G."/>
            <person name="Da Silva C."/>
            <person name="Gautier A."/>
            <person name="Giraud C."/>
            <person name="Giraud T."/>
            <person name="Gonzalez C."/>
            <person name="Grossetete S."/>
            <person name="Guldener U."/>
            <person name="Henrissat B."/>
            <person name="Howlett B.J."/>
            <person name="Kodira C."/>
            <person name="Kretschmer M."/>
            <person name="Lappartient A."/>
            <person name="Leroch M."/>
            <person name="Levis C."/>
            <person name="Mauceli E."/>
            <person name="Neuveglise C."/>
            <person name="Oeser B."/>
            <person name="Pearson M."/>
            <person name="Poulain J."/>
            <person name="Poussereau N."/>
            <person name="Quesneville H."/>
            <person name="Rascle C."/>
            <person name="Schumacher J."/>
            <person name="Segurens B."/>
            <person name="Sexton A."/>
            <person name="Silva E."/>
            <person name="Sirven C."/>
            <person name="Soanes D.M."/>
            <person name="Talbot N.J."/>
            <person name="Templeton M."/>
            <person name="Yandava C."/>
            <person name="Yarden O."/>
            <person name="Zeng Q."/>
            <person name="Rollins J.A."/>
            <person name="Lebrun M.H."/>
            <person name="Dickman M."/>
        </authorList>
    </citation>
    <scope>NUCLEOTIDE SEQUENCE [LARGE SCALE GENOMIC DNA]</scope>
    <source>
        <strain evidence="1 2">B05.10</strain>
    </source>
</reference>
<reference evidence="1 2" key="2">
    <citation type="journal article" date="2012" name="Eukaryot. Cell">
        <title>Genome update of Botrytis cinerea strains B05.10 and T4.</title>
        <authorList>
            <person name="Staats M."/>
            <person name="van Kan J.A."/>
        </authorList>
    </citation>
    <scope>NUCLEOTIDE SEQUENCE [LARGE SCALE GENOMIC DNA]</scope>
    <source>
        <strain evidence="1 2">B05.10</strain>
    </source>
</reference>
<accession>A0A384K3V5</accession>
<name>A0A384K3V5_BOTFB</name>